<dbReference type="Proteomes" id="UP000218272">
    <property type="component" value="Chromosome SCLO_1"/>
</dbReference>
<keyword evidence="2" id="KW-1185">Reference proteome</keyword>
<dbReference type="InterPro" id="IPR021109">
    <property type="entry name" value="Peptidase_aspartic_dom_sf"/>
</dbReference>
<organism evidence="1 2">
    <name type="scientific">Sphingobium cloacae</name>
    <dbReference type="NCBI Taxonomy" id="120107"/>
    <lineage>
        <taxon>Bacteria</taxon>
        <taxon>Pseudomonadati</taxon>
        <taxon>Pseudomonadota</taxon>
        <taxon>Alphaproteobacteria</taxon>
        <taxon>Sphingomonadales</taxon>
        <taxon>Sphingomonadaceae</taxon>
        <taxon>Sphingobium</taxon>
    </lineage>
</organism>
<dbReference type="RefSeq" id="WP_123905494.1">
    <property type="nucleotide sequence ID" value="NZ_AP017655.1"/>
</dbReference>
<gene>
    <name evidence="1" type="ORF">SCLO_1021690</name>
</gene>
<name>A0A1E1F3X3_9SPHN</name>
<proteinExistence type="predicted"/>
<dbReference type="AlphaFoldDB" id="A0A1E1F3X3"/>
<evidence type="ECO:0000313" key="1">
    <source>
        <dbReference type="EMBL" id="BAV65209.1"/>
    </source>
</evidence>
<dbReference type="EMBL" id="AP017655">
    <property type="protein sequence ID" value="BAV65209.1"/>
    <property type="molecule type" value="Genomic_DNA"/>
</dbReference>
<dbReference type="Gene3D" id="2.40.70.10">
    <property type="entry name" value="Acid Proteases"/>
    <property type="match status" value="1"/>
</dbReference>
<dbReference type="KEGG" id="sclo:SCLO_1021690"/>
<evidence type="ECO:0000313" key="2">
    <source>
        <dbReference type="Proteomes" id="UP000218272"/>
    </source>
</evidence>
<dbReference type="SUPFAM" id="SSF50630">
    <property type="entry name" value="Acid proteases"/>
    <property type="match status" value="1"/>
</dbReference>
<sequence>MSQSIWGSIPMLVARGRIENRQAIVRIGFQPFALEAMDLRPASATLEIPVHEYRALIDTGAQRTCLSKSVIAQENLKAHGKLPIQNVHGIKRHYLYLVQIGFFCERVVSLNDTLGQSTYYGTPNPTEIIDIADNHRFDAIIGMDFLSLFGFQIERDGSFSIRLD</sequence>
<reference evidence="1 2" key="1">
    <citation type="submission" date="2016-10" db="EMBL/GenBank/DDBJ databases">
        <title>Complete Genome Sequence of the Nonylphenol-Degrading Bacterium Sphingobium cloacae JCM 10874T.</title>
        <authorList>
            <person name="Ootsuka M."/>
            <person name="Nishizawa T."/>
            <person name="Ohta H."/>
        </authorList>
    </citation>
    <scope>NUCLEOTIDE SEQUENCE [LARGE SCALE GENOMIC DNA]</scope>
    <source>
        <strain evidence="1 2">JCM 10874</strain>
    </source>
</reference>
<dbReference type="OrthoDB" id="7447720at2"/>
<protein>
    <submittedName>
        <fullName evidence="1">SEC-C motif domain protein</fullName>
    </submittedName>
</protein>
<accession>A0A1E1F3X3</accession>